<organism evidence="2 3">
    <name type="scientific">Lachnobacterium bovis DSM 14045</name>
    <dbReference type="NCBI Taxonomy" id="1122142"/>
    <lineage>
        <taxon>Bacteria</taxon>
        <taxon>Bacillati</taxon>
        <taxon>Bacillota</taxon>
        <taxon>Clostridia</taxon>
        <taxon>Lachnospirales</taxon>
        <taxon>Lachnospiraceae</taxon>
        <taxon>Lachnobacterium</taxon>
    </lineage>
</organism>
<feature type="transmembrane region" description="Helical" evidence="1">
    <location>
        <begin position="9"/>
        <end position="28"/>
    </location>
</feature>
<reference evidence="2 3" key="1">
    <citation type="submission" date="2016-10" db="EMBL/GenBank/DDBJ databases">
        <authorList>
            <person name="de Groot N.N."/>
        </authorList>
    </citation>
    <scope>NUCLEOTIDE SEQUENCE [LARGE SCALE GENOMIC DNA]</scope>
    <source>
        <strain evidence="2 3">DSM 14045</strain>
    </source>
</reference>
<feature type="transmembrane region" description="Helical" evidence="1">
    <location>
        <begin position="197"/>
        <end position="217"/>
    </location>
</feature>
<keyword evidence="1" id="KW-1133">Transmembrane helix</keyword>
<accession>A0A1H3HI39</accession>
<dbReference type="OrthoDB" id="9877897at2"/>
<keyword evidence="3" id="KW-1185">Reference proteome</keyword>
<dbReference type="AlphaFoldDB" id="A0A1H3HI39"/>
<keyword evidence="1" id="KW-0812">Transmembrane</keyword>
<feature type="transmembrane region" description="Helical" evidence="1">
    <location>
        <begin position="130"/>
        <end position="150"/>
    </location>
</feature>
<feature type="transmembrane region" description="Helical" evidence="1">
    <location>
        <begin position="48"/>
        <end position="67"/>
    </location>
</feature>
<evidence type="ECO:0000313" key="2">
    <source>
        <dbReference type="EMBL" id="SDY15213.1"/>
    </source>
</evidence>
<dbReference type="STRING" id="1122142.SAMN02910414_00855"/>
<name>A0A1H3HI39_9FIRM</name>
<dbReference type="Proteomes" id="UP000183918">
    <property type="component" value="Unassembled WGS sequence"/>
</dbReference>
<evidence type="ECO:0000256" key="1">
    <source>
        <dbReference type="SAM" id="Phobius"/>
    </source>
</evidence>
<keyword evidence="1" id="KW-0472">Membrane</keyword>
<feature type="transmembrane region" description="Helical" evidence="1">
    <location>
        <begin position="98"/>
        <end position="118"/>
    </location>
</feature>
<protein>
    <submittedName>
        <fullName evidence="2">Uncharacterized protein</fullName>
    </submittedName>
</protein>
<sequence>MIKAELKRILQAVVLISILLYGIMYYIVSDVDVNQYNFVKCVECVFNYRLFIGVYSLIFLFVICMYLKRAVVVEKIIKLSDIDDYILFLEKKIMMISAGYSAVITILWGEISINLFGLEKIDSLMLFKMFITQFVGWLLLSGLSLLVMFIFVKPVITFAILEALTILLNFRFDLSKSGKLDYFQVREYMYGFMNQGLYINLAKTFFYFGCIVVIYVVTVKIAQKRDYLAGKARVNNE</sequence>
<dbReference type="RefSeq" id="WP_074716429.1">
    <property type="nucleotide sequence ID" value="NZ_FNPG01000009.1"/>
</dbReference>
<gene>
    <name evidence="2" type="ORF">SAMN02910414_00855</name>
</gene>
<evidence type="ECO:0000313" key="3">
    <source>
        <dbReference type="Proteomes" id="UP000183918"/>
    </source>
</evidence>
<proteinExistence type="predicted"/>
<feature type="transmembrane region" description="Helical" evidence="1">
    <location>
        <begin position="155"/>
        <end position="172"/>
    </location>
</feature>
<dbReference type="EMBL" id="FNPG01000009">
    <property type="protein sequence ID" value="SDY15213.1"/>
    <property type="molecule type" value="Genomic_DNA"/>
</dbReference>